<comment type="similarity">
    <text evidence="2">Belongs to the drug/metabolite transporter (DMT) superfamily. 10 TMS drug/metabolite exporter (DME) (TC 2.A.7.3) family.</text>
</comment>
<feature type="transmembrane region" description="Helical" evidence="6">
    <location>
        <begin position="256"/>
        <end position="275"/>
    </location>
</feature>
<feature type="transmembrane region" description="Helical" evidence="6">
    <location>
        <begin position="86"/>
        <end position="104"/>
    </location>
</feature>
<dbReference type="EMBL" id="PDVP01000002">
    <property type="protein sequence ID" value="PHP68332.1"/>
    <property type="molecule type" value="Genomic_DNA"/>
</dbReference>
<gene>
    <name evidence="8" type="ORF">CSC94_06700</name>
</gene>
<dbReference type="Pfam" id="PF00892">
    <property type="entry name" value="EamA"/>
    <property type="match status" value="2"/>
</dbReference>
<dbReference type="SUPFAM" id="SSF103481">
    <property type="entry name" value="Multidrug resistance efflux transporter EmrE"/>
    <property type="match status" value="2"/>
</dbReference>
<feature type="transmembrane region" description="Helical" evidence="6">
    <location>
        <begin position="199"/>
        <end position="219"/>
    </location>
</feature>
<feature type="domain" description="EamA" evidence="7">
    <location>
        <begin position="17"/>
        <end position="149"/>
    </location>
</feature>
<reference evidence="8 9" key="1">
    <citation type="submission" date="2017-10" db="EMBL/GenBank/DDBJ databases">
        <title>Sedimentibacterium mangrovi gen. nov., sp. nov., a novel member of family Phyllobacteriacea isolated from mangrove sediment.</title>
        <authorList>
            <person name="Liao H."/>
            <person name="Tian Y."/>
        </authorList>
    </citation>
    <scope>NUCLEOTIDE SEQUENCE [LARGE SCALE GENOMIC DNA]</scope>
    <source>
        <strain evidence="8 9">X9-2-2</strain>
    </source>
</reference>
<dbReference type="AlphaFoldDB" id="A0A2G1QS60"/>
<evidence type="ECO:0000256" key="4">
    <source>
        <dbReference type="ARBA" id="ARBA00022989"/>
    </source>
</evidence>
<sequence>MGQVAAKEVAGEERPLLGILLKMASVTAFVSMQAMIKAAGQLPPGQIVFFRSAFAIVPILLWLILRGQMKGVLHTARLRSHILRGLFGVTSMGLGFFGLTRLPLPDAVTLNYASPLVVVIFSAIFIGETVRLYRWTAVIVGLIGVIIISWPKLTLLTAPGGMANDEALGVIAILCAAVMTAGAMIQVRGLVKTERTPTIVLYFSLTASVVGLATWVFGWADLSRFQVIALVSAGFCGGIGQILMTQSYRHAEMSTIAPFEYTSLILAGVIGYVAFADVPTAWTLVGGAIVVGSGLFIIWREHRLGLERRAARRFQPPQ</sequence>
<evidence type="ECO:0000256" key="3">
    <source>
        <dbReference type="ARBA" id="ARBA00022692"/>
    </source>
</evidence>
<organism evidence="8 9">
    <name type="scientific">Zhengella mangrovi</name>
    <dbReference type="NCBI Taxonomy" id="1982044"/>
    <lineage>
        <taxon>Bacteria</taxon>
        <taxon>Pseudomonadati</taxon>
        <taxon>Pseudomonadota</taxon>
        <taxon>Alphaproteobacteria</taxon>
        <taxon>Hyphomicrobiales</taxon>
        <taxon>Notoacmeibacteraceae</taxon>
        <taxon>Zhengella</taxon>
    </lineage>
</organism>
<dbReference type="RefSeq" id="WP_099305103.1">
    <property type="nucleotide sequence ID" value="NZ_PDVP01000002.1"/>
</dbReference>
<evidence type="ECO:0000256" key="1">
    <source>
        <dbReference type="ARBA" id="ARBA00004141"/>
    </source>
</evidence>
<proteinExistence type="inferred from homology"/>
<keyword evidence="5 6" id="KW-0472">Membrane</keyword>
<feature type="transmembrane region" description="Helical" evidence="6">
    <location>
        <begin position="48"/>
        <end position="65"/>
    </location>
</feature>
<feature type="transmembrane region" description="Helical" evidence="6">
    <location>
        <begin position="225"/>
        <end position="244"/>
    </location>
</feature>
<evidence type="ECO:0000313" key="9">
    <source>
        <dbReference type="Proteomes" id="UP000221168"/>
    </source>
</evidence>
<feature type="domain" description="EamA" evidence="7">
    <location>
        <begin position="168"/>
        <end position="298"/>
    </location>
</feature>
<dbReference type="Proteomes" id="UP000221168">
    <property type="component" value="Unassembled WGS sequence"/>
</dbReference>
<feature type="transmembrane region" description="Helical" evidence="6">
    <location>
        <begin position="16"/>
        <end position="36"/>
    </location>
</feature>
<dbReference type="Gene3D" id="1.10.3730.20">
    <property type="match status" value="1"/>
</dbReference>
<evidence type="ECO:0000256" key="6">
    <source>
        <dbReference type="SAM" id="Phobius"/>
    </source>
</evidence>
<evidence type="ECO:0000313" key="8">
    <source>
        <dbReference type="EMBL" id="PHP68332.1"/>
    </source>
</evidence>
<dbReference type="OrthoDB" id="8478503at2"/>
<name>A0A2G1QS60_9HYPH</name>
<dbReference type="PANTHER" id="PTHR22911:SF6">
    <property type="entry name" value="SOLUTE CARRIER FAMILY 35 MEMBER G1"/>
    <property type="match status" value="1"/>
</dbReference>
<feature type="transmembrane region" description="Helical" evidence="6">
    <location>
        <begin position="110"/>
        <end position="127"/>
    </location>
</feature>
<accession>A0A2G1QS60</accession>
<dbReference type="InterPro" id="IPR037185">
    <property type="entry name" value="EmrE-like"/>
</dbReference>
<feature type="transmembrane region" description="Helical" evidence="6">
    <location>
        <begin position="132"/>
        <end position="150"/>
    </location>
</feature>
<comment type="caution">
    <text evidence="8">The sequence shown here is derived from an EMBL/GenBank/DDBJ whole genome shotgun (WGS) entry which is preliminary data.</text>
</comment>
<evidence type="ECO:0000259" key="7">
    <source>
        <dbReference type="Pfam" id="PF00892"/>
    </source>
</evidence>
<feature type="transmembrane region" description="Helical" evidence="6">
    <location>
        <begin position="281"/>
        <end position="299"/>
    </location>
</feature>
<dbReference type="GO" id="GO:0016020">
    <property type="term" value="C:membrane"/>
    <property type="evidence" value="ECO:0007669"/>
    <property type="project" value="UniProtKB-SubCell"/>
</dbReference>
<keyword evidence="9" id="KW-1185">Reference proteome</keyword>
<dbReference type="InterPro" id="IPR000620">
    <property type="entry name" value="EamA_dom"/>
</dbReference>
<keyword evidence="4 6" id="KW-1133">Transmembrane helix</keyword>
<feature type="transmembrane region" description="Helical" evidence="6">
    <location>
        <begin position="170"/>
        <end position="187"/>
    </location>
</feature>
<keyword evidence="3 6" id="KW-0812">Transmembrane</keyword>
<comment type="subcellular location">
    <subcellularLocation>
        <location evidence="1">Membrane</location>
        <topology evidence="1">Multi-pass membrane protein</topology>
    </subcellularLocation>
</comment>
<evidence type="ECO:0000256" key="2">
    <source>
        <dbReference type="ARBA" id="ARBA00009853"/>
    </source>
</evidence>
<protein>
    <submittedName>
        <fullName evidence="8">EamA family transporter</fullName>
    </submittedName>
</protein>
<dbReference type="PANTHER" id="PTHR22911">
    <property type="entry name" value="ACYL-MALONYL CONDENSING ENZYME-RELATED"/>
    <property type="match status" value="1"/>
</dbReference>
<evidence type="ECO:0000256" key="5">
    <source>
        <dbReference type="ARBA" id="ARBA00023136"/>
    </source>
</evidence>